<dbReference type="SUPFAM" id="SSF53335">
    <property type="entry name" value="S-adenosyl-L-methionine-dependent methyltransferases"/>
    <property type="match status" value="1"/>
</dbReference>
<dbReference type="EMBL" id="JBEYBR010000001">
    <property type="protein sequence ID" value="MEU2120322.1"/>
    <property type="molecule type" value="Genomic_DNA"/>
</dbReference>
<comment type="caution">
    <text evidence="2">The sequence shown here is derived from an EMBL/GenBank/DDBJ whole genome shotgun (WGS) entry which is preliminary data.</text>
</comment>
<dbReference type="PANTHER" id="PTHR42912">
    <property type="entry name" value="METHYLTRANSFERASE"/>
    <property type="match status" value="1"/>
</dbReference>
<dbReference type="GO" id="GO:0008168">
    <property type="term" value="F:methyltransferase activity"/>
    <property type="evidence" value="ECO:0007669"/>
    <property type="project" value="UniProtKB-KW"/>
</dbReference>
<keyword evidence="2" id="KW-0489">Methyltransferase</keyword>
<dbReference type="Gene3D" id="3.40.50.150">
    <property type="entry name" value="Vaccinia Virus protein VP39"/>
    <property type="match status" value="1"/>
</dbReference>
<accession>A0ABV2X340</accession>
<evidence type="ECO:0000259" key="1">
    <source>
        <dbReference type="Pfam" id="PF08241"/>
    </source>
</evidence>
<feature type="domain" description="Methyltransferase type 11" evidence="1">
    <location>
        <begin position="56"/>
        <end position="155"/>
    </location>
</feature>
<evidence type="ECO:0000313" key="2">
    <source>
        <dbReference type="EMBL" id="MEU2120322.1"/>
    </source>
</evidence>
<dbReference type="GO" id="GO:0032259">
    <property type="term" value="P:methylation"/>
    <property type="evidence" value="ECO:0007669"/>
    <property type="project" value="UniProtKB-KW"/>
</dbReference>
<dbReference type="CDD" id="cd02440">
    <property type="entry name" value="AdoMet_MTases"/>
    <property type="match status" value="1"/>
</dbReference>
<gene>
    <name evidence="2" type="ORF">ABZ507_00695</name>
</gene>
<name>A0ABV2X340_9NOCA</name>
<dbReference type="Proteomes" id="UP001550535">
    <property type="component" value="Unassembled WGS sequence"/>
</dbReference>
<reference evidence="2 3" key="1">
    <citation type="submission" date="2024-06" db="EMBL/GenBank/DDBJ databases">
        <title>The Natural Products Discovery Center: Release of the First 8490 Sequenced Strains for Exploring Actinobacteria Biosynthetic Diversity.</title>
        <authorList>
            <person name="Kalkreuter E."/>
            <person name="Kautsar S.A."/>
            <person name="Yang D."/>
            <person name="Bader C.D."/>
            <person name="Teijaro C.N."/>
            <person name="Fluegel L."/>
            <person name="Davis C.M."/>
            <person name="Simpson J.R."/>
            <person name="Lauterbach L."/>
            <person name="Steele A.D."/>
            <person name="Gui C."/>
            <person name="Meng S."/>
            <person name="Li G."/>
            <person name="Viehrig K."/>
            <person name="Ye F."/>
            <person name="Su P."/>
            <person name="Kiefer A.F."/>
            <person name="Nichols A."/>
            <person name="Cepeda A.J."/>
            <person name="Yan W."/>
            <person name="Fan B."/>
            <person name="Jiang Y."/>
            <person name="Adhikari A."/>
            <person name="Zheng C.-J."/>
            <person name="Schuster L."/>
            <person name="Cowan T.M."/>
            <person name="Smanski M.J."/>
            <person name="Chevrette M.G."/>
            <person name="De Carvalho L.P.S."/>
            <person name="Shen B."/>
        </authorList>
    </citation>
    <scope>NUCLEOTIDE SEQUENCE [LARGE SCALE GENOMIC DNA]</scope>
    <source>
        <strain evidence="2 3">NPDC019434</strain>
    </source>
</reference>
<dbReference type="InterPro" id="IPR029063">
    <property type="entry name" value="SAM-dependent_MTases_sf"/>
</dbReference>
<dbReference type="InterPro" id="IPR050508">
    <property type="entry name" value="Methyltransf_Superfamily"/>
</dbReference>
<dbReference type="InterPro" id="IPR013216">
    <property type="entry name" value="Methyltransf_11"/>
</dbReference>
<protein>
    <submittedName>
        <fullName evidence="2">Methyltransferase domain-containing protein</fullName>
    </submittedName>
</protein>
<keyword evidence="3" id="KW-1185">Reference proteome</keyword>
<sequence length="212" mass="21685">MNSVRARLLSTLAGQLGNPHGALGKGVAFVLNRGNKAAIAGAVEAAGLAPGSAAADIGFGGGAGLPLLLERVGAGGMVHGVEISADMLARARASHRDDIDAGRLRLVEGSLTALPLPDDSLDATITVNTVYFVPDLTAVCTELARVVRPGGRLVIGIGDPDAMAKLPFTSYGFTLRPVPEVIAALEQAGCAVEHRRLGTTPIPHHLLVATPR</sequence>
<dbReference type="RefSeq" id="WP_357989780.1">
    <property type="nucleotide sequence ID" value="NZ_JBEYBR010000001.1"/>
</dbReference>
<evidence type="ECO:0000313" key="3">
    <source>
        <dbReference type="Proteomes" id="UP001550535"/>
    </source>
</evidence>
<proteinExistence type="predicted"/>
<dbReference type="Pfam" id="PF08241">
    <property type="entry name" value="Methyltransf_11"/>
    <property type="match status" value="1"/>
</dbReference>
<organism evidence="2 3">
    <name type="scientific">Nocardia niwae</name>
    <dbReference type="NCBI Taxonomy" id="626084"/>
    <lineage>
        <taxon>Bacteria</taxon>
        <taxon>Bacillati</taxon>
        <taxon>Actinomycetota</taxon>
        <taxon>Actinomycetes</taxon>
        <taxon>Mycobacteriales</taxon>
        <taxon>Nocardiaceae</taxon>
        <taxon>Nocardia</taxon>
    </lineage>
</organism>
<keyword evidence="2" id="KW-0808">Transferase</keyword>